<reference evidence="3" key="1">
    <citation type="submission" date="2014-12" db="EMBL/GenBank/DDBJ databases">
        <authorList>
            <person name="Smet A."/>
        </authorList>
    </citation>
    <scope>NUCLEOTIDE SEQUENCE [LARGE SCALE GENOMIC DNA]</scope>
</reference>
<keyword evidence="3" id="KW-1185">Reference proteome</keyword>
<organism evidence="2 3">
    <name type="scientific">Helicobacter heilmannii</name>
    <dbReference type="NCBI Taxonomy" id="35817"/>
    <lineage>
        <taxon>Bacteria</taxon>
        <taxon>Pseudomonadati</taxon>
        <taxon>Campylobacterota</taxon>
        <taxon>Epsilonproteobacteria</taxon>
        <taxon>Campylobacterales</taxon>
        <taxon>Helicobacteraceae</taxon>
        <taxon>Helicobacter</taxon>
    </lineage>
</organism>
<protein>
    <submittedName>
        <fullName evidence="2">Uncharacterized protein</fullName>
    </submittedName>
</protein>
<evidence type="ECO:0000313" key="2">
    <source>
        <dbReference type="EMBL" id="CRI34207.1"/>
    </source>
</evidence>
<gene>
    <name evidence="2" type="ORF">HHE01_10530</name>
</gene>
<evidence type="ECO:0000313" key="3">
    <source>
        <dbReference type="Proteomes" id="UP000046090"/>
    </source>
</evidence>
<dbReference type="AlphaFoldDB" id="A0A0K2Y7W3"/>
<proteinExistence type="predicted"/>
<dbReference type="Proteomes" id="UP000046090">
    <property type="component" value="Unassembled WGS sequence"/>
</dbReference>
<feature type="transmembrane region" description="Helical" evidence="1">
    <location>
        <begin position="7"/>
        <end position="26"/>
    </location>
</feature>
<dbReference type="EMBL" id="CDMK01000001">
    <property type="protein sequence ID" value="CRI34207.1"/>
    <property type="molecule type" value="Genomic_DNA"/>
</dbReference>
<feature type="transmembrane region" description="Helical" evidence="1">
    <location>
        <begin position="46"/>
        <end position="67"/>
    </location>
</feature>
<keyword evidence="1" id="KW-1133">Transmembrane helix</keyword>
<name>A0A0K2Y7W3_HELHE</name>
<evidence type="ECO:0000256" key="1">
    <source>
        <dbReference type="SAM" id="Phobius"/>
    </source>
</evidence>
<keyword evidence="1" id="KW-0812">Transmembrane</keyword>
<keyword evidence="1" id="KW-0472">Membrane</keyword>
<sequence length="77" mass="8656">MGEYASFSALHCFNLILGHCIFLAFYLPQQPLSTAELKFYSNPLLFSTPVFNLFLCLFMSILFALIANHQSTLSNCA</sequence>
<accession>A0A0K2Y7W3</accession>